<dbReference type="Gene3D" id="3.30.420.10">
    <property type="entry name" value="Ribonuclease H-like superfamily/Ribonuclease H"/>
    <property type="match status" value="1"/>
</dbReference>
<organism evidence="1 2">
    <name type="scientific">Araneus ventricosus</name>
    <name type="common">Orbweaver spider</name>
    <name type="synonym">Epeira ventricosa</name>
    <dbReference type="NCBI Taxonomy" id="182803"/>
    <lineage>
        <taxon>Eukaryota</taxon>
        <taxon>Metazoa</taxon>
        <taxon>Ecdysozoa</taxon>
        <taxon>Arthropoda</taxon>
        <taxon>Chelicerata</taxon>
        <taxon>Arachnida</taxon>
        <taxon>Araneae</taxon>
        <taxon>Araneomorphae</taxon>
        <taxon>Entelegynae</taxon>
        <taxon>Araneoidea</taxon>
        <taxon>Araneidae</taxon>
        <taxon>Araneus</taxon>
    </lineage>
</organism>
<dbReference type="OrthoDB" id="411823at2759"/>
<sequence>MSHLKPQNSVFQTELNAIKEAYTWSSQSNQPIKIWTDSESSLYTISSLKTNSPLAQDIQNILIDSPNIKLDWIKAHVEHADDEASYLLANEATLEGIQTQYRTHRSFLKTNVASLSCSLHPTVAE</sequence>
<accession>A0A4Y2SP09</accession>
<gene>
    <name evidence="1" type="ORF">AVEN_252245_1</name>
</gene>
<dbReference type="GO" id="GO:0003676">
    <property type="term" value="F:nucleic acid binding"/>
    <property type="evidence" value="ECO:0007669"/>
    <property type="project" value="InterPro"/>
</dbReference>
<name>A0A4Y2SP09_ARAVE</name>
<evidence type="ECO:0000313" key="2">
    <source>
        <dbReference type="Proteomes" id="UP000499080"/>
    </source>
</evidence>
<proteinExistence type="predicted"/>
<comment type="caution">
    <text evidence="1">The sequence shown here is derived from an EMBL/GenBank/DDBJ whole genome shotgun (WGS) entry which is preliminary data.</text>
</comment>
<dbReference type="Proteomes" id="UP000499080">
    <property type="component" value="Unassembled WGS sequence"/>
</dbReference>
<dbReference type="EMBL" id="BGPR01023116">
    <property type="protein sequence ID" value="GBN90038.1"/>
    <property type="molecule type" value="Genomic_DNA"/>
</dbReference>
<protein>
    <submittedName>
        <fullName evidence="1">Uncharacterized protein</fullName>
    </submittedName>
</protein>
<dbReference type="SUPFAM" id="SSF53098">
    <property type="entry name" value="Ribonuclease H-like"/>
    <property type="match status" value="1"/>
</dbReference>
<keyword evidence="2" id="KW-1185">Reference proteome</keyword>
<reference evidence="1 2" key="1">
    <citation type="journal article" date="2019" name="Sci. Rep.">
        <title>Orb-weaving spider Araneus ventricosus genome elucidates the spidroin gene catalogue.</title>
        <authorList>
            <person name="Kono N."/>
            <person name="Nakamura H."/>
            <person name="Ohtoshi R."/>
            <person name="Moran D.A.P."/>
            <person name="Shinohara A."/>
            <person name="Yoshida Y."/>
            <person name="Fujiwara M."/>
            <person name="Mori M."/>
            <person name="Tomita M."/>
            <person name="Arakawa K."/>
        </authorList>
    </citation>
    <scope>NUCLEOTIDE SEQUENCE [LARGE SCALE GENOMIC DNA]</scope>
</reference>
<dbReference type="InterPro" id="IPR012337">
    <property type="entry name" value="RNaseH-like_sf"/>
</dbReference>
<evidence type="ECO:0000313" key="1">
    <source>
        <dbReference type="EMBL" id="GBN90038.1"/>
    </source>
</evidence>
<dbReference type="AlphaFoldDB" id="A0A4Y2SP09"/>
<dbReference type="InterPro" id="IPR036397">
    <property type="entry name" value="RNaseH_sf"/>
</dbReference>